<proteinExistence type="predicted"/>
<evidence type="ECO:0000256" key="1">
    <source>
        <dbReference type="SAM" id="SignalP"/>
    </source>
</evidence>
<feature type="chain" id="PRO_5003612137" evidence="1">
    <location>
        <begin position="19"/>
        <end position="125"/>
    </location>
</feature>
<dbReference type="Proteomes" id="UP000005090">
    <property type="component" value="Chromosome"/>
</dbReference>
<evidence type="ECO:0000313" key="3">
    <source>
        <dbReference type="Proteomes" id="UP000005090"/>
    </source>
</evidence>
<dbReference type="eggNOG" id="ENOG502ZQUX">
    <property type="taxonomic scope" value="Bacteria"/>
</dbReference>
<sequence length="125" mass="12997">MKPLRILWLSLFMATAQAAWGYGGGSSSKACEKPGFSQFSPPDKAEVSPNTEFSFIASPNTKPQTIKVIVKDIPVPVAVKSVAQGYAVSGVLPAALRGVYARIGIAAEGASQCKGSGGWLLNIGE</sequence>
<keyword evidence="1" id="KW-0732">Signal</keyword>
<dbReference type="AlphaFoldDB" id="H8GR95"/>
<feature type="signal peptide" evidence="1">
    <location>
        <begin position="1"/>
        <end position="18"/>
    </location>
</feature>
<dbReference type="EMBL" id="CM001475">
    <property type="protein sequence ID" value="EIC29922.1"/>
    <property type="molecule type" value="Genomic_DNA"/>
</dbReference>
<name>H8GR95_METAL</name>
<protein>
    <submittedName>
        <fullName evidence="2">Uncharacterized protein</fullName>
    </submittedName>
</protein>
<accession>H8GR95</accession>
<organism evidence="2 3">
    <name type="scientific">Methylomicrobium album BG8</name>
    <dbReference type="NCBI Taxonomy" id="686340"/>
    <lineage>
        <taxon>Bacteria</taxon>
        <taxon>Pseudomonadati</taxon>
        <taxon>Pseudomonadota</taxon>
        <taxon>Gammaproteobacteria</taxon>
        <taxon>Methylococcales</taxon>
        <taxon>Methylococcaceae</taxon>
        <taxon>Methylomicrobium</taxon>
    </lineage>
</organism>
<keyword evidence="3" id="KW-1185">Reference proteome</keyword>
<reference evidence="2 3" key="1">
    <citation type="journal article" date="2013" name="Genome Announc.">
        <title>Genome Sequence of the Obligate Gammaproteobacterial Methanotroph Methylomicrobium album Strain BG8.</title>
        <authorList>
            <person name="Kits K.D."/>
            <person name="Kalyuzhnaya M.G."/>
            <person name="Klotz M.G."/>
            <person name="Jetten M.S."/>
            <person name="Op den Camp H.J."/>
            <person name="Vuilleumier S."/>
            <person name="Bringel F."/>
            <person name="Dispirito A.A."/>
            <person name="Murrell J.C."/>
            <person name="Bruce D."/>
            <person name="Cheng J.F."/>
            <person name="Copeland A."/>
            <person name="Goodwin L."/>
            <person name="Hauser L."/>
            <person name="Lajus A."/>
            <person name="Land M.L."/>
            <person name="Lapidus A."/>
            <person name="Lucas S."/>
            <person name="Medigue C."/>
            <person name="Pitluck S."/>
            <person name="Woyke T."/>
            <person name="Zeytun A."/>
            <person name="Stein L.Y."/>
        </authorList>
    </citation>
    <scope>NUCLEOTIDE SEQUENCE [LARGE SCALE GENOMIC DNA]</scope>
    <source>
        <strain evidence="2 3">BG8</strain>
    </source>
</reference>
<dbReference type="STRING" id="686340.Metal_2170"/>
<dbReference type="HOGENOM" id="CLU_124408_1_0_6"/>
<evidence type="ECO:0000313" key="2">
    <source>
        <dbReference type="EMBL" id="EIC29922.1"/>
    </source>
</evidence>
<gene>
    <name evidence="2" type="ORF">Metal_2170</name>
</gene>
<dbReference type="RefSeq" id="WP_005372166.1">
    <property type="nucleotide sequence ID" value="NZ_CM001475.1"/>
</dbReference>